<keyword evidence="7 11" id="KW-0663">Pyridoxal phosphate</keyword>
<dbReference type="Proteomes" id="UP000054383">
    <property type="component" value="Unassembled WGS sequence"/>
</dbReference>
<evidence type="ECO:0000256" key="9">
    <source>
        <dbReference type="ARBA" id="ARBA00023004"/>
    </source>
</evidence>
<dbReference type="CDD" id="cd13650">
    <property type="entry name" value="PBP2_THI5"/>
    <property type="match status" value="1"/>
</dbReference>
<dbReference type="PANTHER" id="PTHR31528">
    <property type="entry name" value="4-AMINO-5-HYDROXYMETHYL-2-METHYLPYRIMIDINE PHOSPHATE SYNTHASE THI11-RELATED"/>
    <property type="match status" value="1"/>
</dbReference>
<dbReference type="OrthoDB" id="434407at2759"/>
<comment type="cofactor">
    <cofactor evidence="11">
        <name>Fe cation</name>
        <dbReference type="ChEBI" id="CHEBI:24875"/>
    </cofactor>
</comment>
<dbReference type="GO" id="GO:0009228">
    <property type="term" value="P:thiamine biosynthetic process"/>
    <property type="evidence" value="ECO:0007669"/>
    <property type="project" value="UniProtKB-UniRule"/>
</dbReference>
<evidence type="ECO:0000313" key="13">
    <source>
        <dbReference type="EMBL" id="CRG87506.1"/>
    </source>
</evidence>
<evidence type="ECO:0000313" key="14">
    <source>
        <dbReference type="Proteomes" id="UP000054383"/>
    </source>
</evidence>
<comment type="similarity">
    <text evidence="3 11">Belongs to the NMT1/THI5 family.</text>
</comment>
<dbReference type="AlphaFoldDB" id="A0A0U1LXF4"/>
<evidence type="ECO:0000256" key="8">
    <source>
        <dbReference type="ARBA" id="ARBA00022977"/>
    </source>
</evidence>
<reference evidence="13 14" key="1">
    <citation type="submission" date="2015-04" db="EMBL/GenBank/DDBJ databases">
        <authorList>
            <person name="Syromyatnikov M.Y."/>
            <person name="Popov V.N."/>
        </authorList>
    </citation>
    <scope>NUCLEOTIDE SEQUENCE [LARGE SCALE GENOMIC DNA]</scope>
    <source>
        <strain evidence="13">WF-38-12</strain>
    </source>
</reference>
<evidence type="ECO:0000256" key="1">
    <source>
        <dbReference type="ARBA" id="ARBA00003469"/>
    </source>
</evidence>
<accession>A0A0U1LXF4</accession>
<dbReference type="GO" id="GO:0046872">
    <property type="term" value="F:metal ion binding"/>
    <property type="evidence" value="ECO:0007669"/>
    <property type="project" value="UniProtKB-KW"/>
</dbReference>
<evidence type="ECO:0000256" key="10">
    <source>
        <dbReference type="ARBA" id="ARBA00048179"/>
    </source>
</evidence>
<proteinExistence type="inferred from homology"/>
<evidence type="ECO:0000256" key="5">
    <source>
        <dbReference type="ARBA" id="ARBA00022679"/>
    </source>
</evidence>
<organism evidence="13 14">
    <name type="scientific">Talaromyces islandicus</name>
    <name type="common">Penicillium islandicum</name>
    <dbReference type="NCBI Taxonomy" id="28573"/>
    <lineage>
        <taxon>Eukaryota</taxon>
        <taxon>Fungi</taxon>
        <taxon>Dikarya</taxon>
        <taxon>Ascomycota</taxon>
        <taxon>Pezizomycotina</taxon>
        <taxon>Eurotiomycetes</taxon>
        <taxon>Eurotiomycetidae</taxon>
        <taxon>Eurotiales</taxon>
        <taxon>Trichocomaceae</taxon>
        <taxon>Talaromyces</taxon>
        <taxon>Talaromyces sect. Islandici</taxon>
    </lineage>
</organism>
<comment type="pathway">
    <text evidence="2 11">Cofactor biosynthesis; thiamine diphosphate biosynthesis.</text>
</comment>
<dbReference type="GO" id="GO:0009229">
    <property type="term" value="P:thiamine diphosphate biosynthetic process"/>
    <property type="evidence" value="ECO:0007669"/>
    <property type="project" value="UniProtKB-UniRule"/>
</dbReference>
<comment type="function">
    <text evidence="1 11">Responsible for the formation of the pyrimidine heterocycle in the thiamine biosynthesis pathway. Catalyzes the formation of hydroxymethylpyrimidine phosphate (HMP-P) from histidine and pyridoxal phosphate (PLP). The protein uses PLP and the active site histidine to form HMP-P, generating an inactive enzyme. The enzyme can only undergo a single turnover, which suggests it is a suicide enzyme.</text>
</comment>
<gene>
    <name evidence="13" type="ORF">PISL3812_04524</name>
</gene>
<dbReference type="InterPro" id="IPR015168">
    <property type="entry name" value="SsuA/THI5"/>
</dbReference>
<feature type="domain" description="SsuA/THI5-like" evidence="12">
    <location>
        <begin position="16"/>
        <end position="252"/>
    </location>
</feature>
<dbReference type="SUPFAM" id="SSF53850">
    <property type="entry name" value="Periplasmic binding protein-like II"/>
    <property type="match status" value="1"/>
</dbReference>
<sequence>MSTDKITFLTNWHATPYHAPLYLAQSKGYFKEEGLKVALLEPNDPSDVTEIIGSGKVDMGFKAMIHTLAAKARGFPVTSFGSLLDEPFTGVVYLKDSGITTDFKTLKGKRIGYVGEFGKVSPCIFYIADVSLLVKIQIDELTKYYGMTPDDYTAVRCGMNVTKAIIRGEIDAGIGLENVQMVELEEWLASQGRSRDDVQMLRIDQLAELGCCCFCSILYIANDSFLAANRDKVQKFLRAVKRATDFVISQPAVAYEEYVDVKPIMGSAVNRKIFERSYAYFSRDLKNVPRDWAKVTNYGKRLGILDASFQPNYSNELLSWALDADSTDPLGDQKRMAELQKKVAREGGFQRLEVASSA</sequence>
<evidence type="ECO:0000256" key="2">
    <source>
        <dbReference type="ARBA" id="ARBA00004948"/>
    </source>
</evidence>
<dbReference type="UniPathway" id="UPA00060"/>
<dbReference type="OMA" id="TKHYGMT"/>
<comment type="subunit">
    <text evidence="4 11">Homodimer.</text>
</comment>
<dbReference type="EMBL" id="CVMT01000003">
    <property type="protein sequence ID" value="CRG87506.1"/>
    <property type="molecule type" value="Genomic_DNA"/>
</dbReference>
<keyword evidence="8 11" id="KW-0784">Thiamine biosynthesis</keyword>
<dbReference type="PANTHER" id="PTHR31528:SF1">
    <property type="entry name" value="4-AMINO-5-HYDROXYMETHYL-2-METHYLPYRIMIDINE PHOSPHATE SYNTHASE THI11-RELATED"/>
    <property type="match status" value="1"/>
</dbReference>
<keyword evidence="9 11" id="KW-0408">Iron</keyword>
<evidence type="ECO:0000256" key="3">
    <source>
        <dbReference type="ARBA" id="ARBA00009406"/>
    </source>
</evidence>
<name>A0A0U1LXF4_TALIS</name>
<comment type="catalytic activity">
    <reaction evidence="10">
        <text>N(6)-(pyridoxal phosphate)-L-lysyl-[4-amino-5-hydroxymethyl-2-methylpyrimidine phosphate synthase] + L-histidyl-[4-amino-5-hydroxymethyl-2-methylpyrimidine phosphate synthase] + 2 Fe(3+) + 4 H2O = L-lysyl-[4-amino-5-hydroxymethyl-2-methylpyrimidine phosphate synthase] + (2S)-2-amino-5-hydroxy-4-oxopentanoyl-[4-amino-5-hydroxymethyl-2-methylpyrimidine phosphate synthase] + 4-amino-2-methyl-5-(phosphooxymethyl)pyrimidine + 3-oxopropanoate + 2 Fe(2+) + 2 H(+)</text>
        <dbReference type="Rhea" id="RHEA:65756"/>
        <dbReference type="Rhea" id="RHEA-COMP:16892"/>
        <dbReference type="Rhea" id="RHEA-COMP:16893"/>
        <dbReference type="Rhea" id="RHEA-COMP:16894"/>
        <dbReference type="Rhea" id="RHEA-COMP:16895"/>
        <dbReference type="ChEBI" id="CHEBI:15377"/>
        <dbReference type="ChEBI" id="CHEBI:15378"/>
        <dbReference type="ChEBI" id="CHEBI:29033"/>
        <dbReference type="ChEBI" id="CHEBI:29034"/>
        <dbReference type="ChEBI" id="CHEBI:29969"/>
        <dbReference type="ChEBI" id="CHEBI:29979"/>
        <dbReference type="ChEBI" id="CHEBI:33190"/>
        <dbReference type="ChEBI" id="CHEBI:58354"/>
        <dbReference type="ChEBI" id="CHEBI:143915"/>
        <dbReference type="ChEBI" id="CHEBI:157692"/>
    </reaction>
    <physiologicalReaction direction="left-to-right" evidence="10">
        <dbReference type="Rhea" id="RHEA:65757"/>
    </physiologicalReaction>
</comment>
<dbReference type="Gene3D" id="3.40.190.10">
    <property type="entry name" value="Periplasmic binding protein-like II"/>
    <property type="match status" value="2"/>
</dbReference>
<evidence type="ECO:0000256" key="11">
    <source>
        <dbReference type="RuleBase" id="RU367015"/>
    </source>
</evidence>
<evidence type="ECO:0000256" key="4">
    <source>
        <dbReference type="ARBA" id="ARBA00011738"/>
    </source>
</evidence>
<dbReference type="InterPro" id="IPR027939">
    <property type="entry name" value="NMT1/THI5"/>
</dbReference>
<evidence type="ECO:0000259" key="12">
    <source>
        <dbReference type="Pfam" id="PF09084"/>
    </source>
</evidence>
<evidence type="ECO:0000256" key="7">
    <source>
        <dbReference type="ARBA" id="ARBA00022898"/>
    </source>
</evidence>
<keyword evidence="6" id="KW-0479">Metal-binding</keyword>
<dbReference type="STRING" id="28573.A0A0U1LXF4"/>
<dbReference type="Pfam" id="PF09084">
    <property type="entry name" value="NMT1"/>
    <property type="match status" value="1"/>
</dbReference>
<dbReference type="GO" id="GO:0016740">
    <property type="term" value="F:transferase activity"/>
    <property type="evidence" value="ECO:0007669"/>
    <property type="project" value="UniProtKB-KW"/>
</dbReference>
<protein>
    <recommendedName>
        <fullName evidence="11">4-amino-5-hydroxymethyl-2-methylpyrimidine phosphate synthase</fullName>
        <shortName evidence="11">HMP-P synthase</shortName>
        <shortName evidence="11">Hydroxymethylpyrimidine phosphate synthase</shortName>
    </recommendedName>
</protein>
<evidence type="ECO:0000256" key="6">
    <source>
        <dbReference type="ARBA" id="ARBA00022723"/>
    </source>
</evidence>
<keyword evidence="5" id="KW-0808">Transferase</keyword>
<keyword evidence="14" id="KW-1185">Reference proteome</keyword>